<dbReference type="PROSITE" id="PS50818">
    <property type="entry name" value="INTEIN_C_TER"/>
    <property type="match status" value="1"/>
</dbReference>
<reference evidence="3" key="1">
    <citation type="submission" date="2018-05" db="EMBL/GenBank/DDBJ databases">
        <title>Leptospira yasudae sp. nov. and Leptospira stimsonii sp. nov., two pathogenic species of the genus Leptospira isolated from environmental sources.</title>
        <authorList>
            <person name="Casanovas-Massana A."/>
            <person name="Hamond C."/>
            <person name="Santos L.A."/>
            <person name="Hacker K.P."/>
            <person name="Balassiano I."/>
            <person name="Medeiros M.A."/>
            <person name="Reis M.G."/>
            <person name="Ko A.I."/>
            <person name="Wunder E.A."/>
        </authorList>
    </citation>
    <scope>NUCLEOTIDE SEQUENCE [LARGE SCALE GENOMIC DNA]</scope>
    <source>
        <strain evidence="3">Yale</strain>
    </source>
</reference>
<evidence type="ECO:0000259" key="1">
    <source>
        <dbReference type="SMART" id="SM00306"/>
    </source>
</evidence>
<dbReference type="InterPro" id="IPR030934">
    <property type="entry name" value="Intein_C"/>
</dbReference>
<dbReference type="InterPro" id="IPR003587">
    <property type="entry name" value="Hint_dom_N"/>
</dbReference>
<dbReference type="InterPro" id="IPR006141">
    <property type="entry name" value="Intein_N"/>
</dbReference>
<name>A0A396YKR1_9LEPT</name>
<dbReference type="PROSITE" id="PS50817">
    <property type="entry name" value="INTEIN_N_TER"/>
    <property type="match status" value="1"/>
</dbReference>
<accession>A0A396YKR1</accession>
<dbReference type="AlphaFoldDB" id="A0A396YKR1"/>
<dbReference type="NCBIfam" id="TIGR01443">
    <property type="entry name" value="intein_Cterm"/>
    <property type="match status" value="1"/>
</dbReference>
<sequence length="438" mass="49003">NVIGKKFVNRTCFVAGTPVHTKDGLKKIEEIQVGDMVLSWDEKAGKNSYKKVKELFVHDVELLFDVEIGDDTLLQTTWNHPFWVVGKNTWVEVKDLNVGDIVLLSNGSQTPVTGLRYYDVPSTKVYNVEVEDNHTYYVGEDGVLVHNYDVDGKEFSLAKSRYKEAGSYRNVSLLSKIGQFIGNGFSGKGLGTDASLIDDAFASSDSEGLRKIHDLGYQLTQDQEKDFLFDQFKESVSKNSFGSVRSRKAQVNLYGSRLDIDFQRTFSDQISGSTNGIETTGTKSPEEVINQQSRSAMGGFLSAAIQSDVSSITISGLGRPEAGNYHHARPYTAVDYTLVKFKDGTQVNFGYPQEPEIPNGNVKRFLMNQAGNASAKGLNGQILTRFYFDTSLNNGFQHRVNNKSISLMNEHLNHGHFGYSLSPEEREHDKTYRYKAKW</sequence>
<feature type="non-terminal residue" evidence="2">
    <location>
        <position position="1"/>
    </location>
</feature>
<evidence type="ECO:0000313" key="3">
    <source>
        <dbReference type="Proteomes" id="UP000265798"/>
    </source>
</evidence>
<dbReference type="Pfam" id="PF07591">
    <property type="entry name" value="PT-HINT"/>
    <property type="match status" value="1"/>
</dbReference>
<dbReference type="InterPro" id="IPR036844">
    <property type="entry name" value="Hint_dom_sf"/>
</dbReference>
<feature type="domain" description="Hint" evidence="1">
    <location>
        <begin position="10"/>
        <end position="106"/>
    </location>
</feature>
<dbReference type="RefSeq" id="WP_241548036.1">
    <property type="nucleotide sequence ID" value="NZ_QHCT01000018.1"/>
</dbReference>
<dbReference type="Proteomes" id="UP000265798">
    <property type="component" value="Unassembled WGS sequence"/>
</dbReference>
<dbReference type="GO" id="GO:0016539">
    <property type="term" value="P:intein-mediated protein splicing"/>
    <property type="evidence" value="ECO:0007669"/>
    <property type="project" value="InterPro"/>
</dbReference>
<dbReference type="SMART" id="SM00306">
    <property type="entry name" value="HintN"/>
    <property type="match status" value="1"/>
</dbReference>
<comment type="caution">
    <text evidence="2">The sequence shown here is derived from an EMBL/GenBank/DDBJ whole genome shotgun (WGS) entry which is preliminary data.</text>
</comment>
<dbReference type="SUPFAM" id="SSF51294">
    <property type="entry name" value="Hedgehog/intein (Hint) domain"/>
    <property type="match status" value="1"/>
</dbReference>
<dbReference type="EMBL" id="QHCT01000018">
    <property type="protein sequence ID" value="RHX83649.1"/>
    <property type="molecule type" value="Genomic_DNA"/>
</dbReference>
<gene>
    <name evidence="2" type="ORF">DLM75_23770</name>
</gene>
<protein>
    <recommendedName>
        <fullName evidence="1">Hint domain-containing protein</fullName>
    </recommendedName>
</protein>
<proteinExistence type="predicted"/>
<dbReference type="Gene3D" id="2.170.16.10">
    <property type="entry name" value="Hedgehog/Intein (Hint) domain"/>
    <property type="match status" value="1"/>
</dbReference>
<dbReference type="CDD" id="cd00081">
    <property type="entry name" value="Hint"/>
    <property type="match status" value="1"/>
</dbReference>
<evidence type="ECO:0000313" key="2">
    <source>
        <dbReference type="EMBL" id="RHX83649.1"/>
    </source>
</evidence>
<organism evidence="2 3">
    <name type="scientific">Leptospira stimsonii</name>
    <dbReference type="NCBI Taxonomy" id="2202203"/>
    <lineage>
        <taxon>Bacteria</taxon>
        <taxon>Pseudomonadati</taxon>
        <taxon>Spirochaetota</taxon>
        <taxon>Spirochaetia</taxon>
        <taxon>Leptospirales</taxon>
        <taxon>Leptospiraceae</taxon>
        <taxon>Leptospira</taxon>
    </lineage>
</organism>